<evidence type="ECO:0000313" key="2">
    <source>
        <dbReference type="Proteomes" id="UP001062846"/>
    </source>
</evidence>
<keyword evidence="2" id="KW-1185">Reference proteome</keyword>
<organism evidence="1 2">
    <name type="scientific">Rhododendron molle</name>
    <name type="common">Chinese azalea</name>
    <name type="synonym">Azalea mollis</name>
    <dbReference type="NCBI Taxonomy" id="49168"/>
    <lineage>
        <taxon>Eukaryota</taxon>
        <taxon>Viridiplantae</taxon>
        <taxon>Streptophyta</taxon>
        <taxon>Embryophyta</taxon>
        <taxon>Tracheophyta</taxon>
        <taxon>Spermatophyta</taxon>
        <taxon>Magnoliopsida</taxon>
        <taxon>eudicotyledons</taxon>
        <taxon>Gunneridae</taxon>
        <taxon>Pentapetalae</taxon>
        <taxon>asterids</taxon>
        <taxon>Ericales</taxon>
        <taxon>Ericaceae</taxon>
        <taxon>Ericoideae</taxon>
        <taxon>Rhodoreae</taxon>
        <taxon>Rhododendron</taxon>
    </lineage>
</organism>
<name>A0ACC0NG03_RHOML</name>
<proteinExistence type="predicted"/>
<reference evidence="1" key="1">
    <citation type="submission" date="2022-02" db="EMBL/GenBank/DDBJ databases">
        <title>Plant Genome Project.</title>
        <authorList>
            <person name="Zhang R.-G."/>
        </authorList>
    </citation>
    <scope>NUCLEOTIDE SEQUENCE</scope>
    <source>
        <strain evidence="1">AT1</strain>
    </source>
</reference>
<comment type="caution">
    <text evidence="1">The sequence shown here is derived from an EMBL/GenBank/DDBJ whole genome shotgun (WGS) entry which is preliminary data.</text>
</comment>
<evidence type="ECO:0000313" key="1">
    <source>
        <dbReference type="EMBL" id="KAI8551724.1"/>
    </source>
</evidence>
<protein>
    <submittedName>
        <fullName evidence="1">Uncharacterized protein</fullName>
    </submittedName>
</protein>
<dbReference type="EMBL" id="CM046393">
    <property type="protein sequence ID" value="KAI8551724.1"/>
    <property type="molecule type" value="Genomic_DNA"/>
</dbReference>
<dbReference type="Proteomes" id="UP001062846">
    <property type="component" value="Chromosome 6"/>
</dbReference>
<gene>
    <name evidence="1" type="ORF">RHMOL_Rhmol06G0208900</name>
</gene>
<accession>A0ACC0NG03</accession>
<sequence length="105" mass="11752">MTLALYLFLVLGCPLLFASPPIGRFLYEPPAHICALFFATGITEFNMTPLPYPISLKLLAVKKLNPNAFFLHDHEFIEIVKRMSAVHHPNIAELRGFGAEDNQGI</sequence>